<dbReference type="EMBL" id="GIKN01008090">
    <property type="protein sequence ID" value="NIE50363.1"/>
    <property type="molecule type" value="Transcribed_RNA"/>
</dbReference>
<name>A0A6G5AJ74_RHIMP</name>
<organism evidence="1">
    <name type="scientific">Rhipicephalus microplus</name>
    <name type="common">Cattle tick</name>
    <name type="synonym">Boophilus microplus</name>
    <dbReference type="NCBI Taxonomy" id="6941"/>
    <lineage>
        <taxon>Eukaryota</taxon>
        <taxon>Metazoa</taxon>
        <taxon>Ecdysozoa</taxon>
        <taxon>Arthropoda</taxon>
        <taxon>Chelicerata</taxon>
        <taxon>Arachnida</taxon>
        <taxon>Acari</taxon>
        <taxon>Parasitiformes</taxon>
        <taxon>Ixodida</taxon>
        <taxon>Ixodoidea</taxon>
        <taxon>Ixodidae</taxon>
        <taxon>Rhipicephalinae</taxon>
        <taxon>Rhipicephalus</taxon>
        <taxon>Boophilus</taxon>
    </lineage>
</organism>
<sequence length="126" mass="14170">MFISSRLLLRRADKTSGRDDGELNKVYVQHIYRGVTISALGPTETRRAELSSLTHRSAFRLRPLTHTHVGTPTRGRLSHRTADRDAPQGFFYLHRAQLKCPIRSAAGLPSRLLQWGSPRDASGHQT</sequence>
<proteinExistence type="predicted"/>
<dbReference type="AlphaFoldDB" id="A0A6G5AJ74"/>
<evidence type="ECO:0000313" key="1">
    <source>
        <dbReference type="EMBL" id="NIE50363.1"/>
    </source>
</evidence>
<reference evidence="1" key="1">
    <citation type="submission" date="2020-03" db="EMBL/GenBank/DDBJ databases">
        <title>A transcriptome and proteome of the tick Rhipicephalus microplus shaped by the genetic composition of its hosts and developmental stage.</title>
        <authorList>
            <person name="Garcia G.R."/>
            <person name="Ribeiro J.M.C."/>
            <person name="Maruyama S.R."/>
            <person name="Gardinasse L.G."/>
            <person name="Nelson K."/>
            <person name="Ferreira B.R."/>
            <person name="Andrade T.G."/>
            <person name="Santos I.K.F.M."/>
        </authorList>
    </citation>
    <scope>NUCLEOTIDE SEQUENCE</scope>
    <source>
        <strain evidence="1">NSGR</strain>
        <tissue evidence="1">Salivary glands</tissue>
    </source>
</reference>
<protein>
    <submittedName>
        <fullName evidence="1">Uncharacterized protein</fullName>
    </submittedName>
</protein>
<accession>A0A6G5AJ74</accession>